<evidence type="ECO:0000259" key="2">
    <source>
        <dbReference type="PROSITE" id="PS50983"/>
    </source>
</evidence>
<name>A0A2T6C3M7_9FLAO</name>
<dbReference type="PANTHER" id="PTHR30535">
    <property type="entry name" value="VITAMIN B12-BINDING PROTEIN"/>
    <property type="match status" value="1"/>
</dbReference>
<comment type="caution">
    <text evidence="3">The sequence shown here is derived from an EMBL/GenBank/DDBJ whole genome shotgun (WGS) entry which is preliminary data.</text>
</comment>
<keyword evidence="4" id="KW-1185">Reference proteome</keyword>
<keyword evidence="1" id="KW-0812">Transmembrane</keyword>
<feature type="transmembrane region" description="Helical" evidence="1">
    <location>
        <begin position="33"/>
        <end position="50"/>
    </location>
</feature>
<reference evidence="3 4" key="1">
    <citation type="submission" date="2018-04" db="EMBL/GenBank/DDBJ databases">
        <title>Genomic Encyclopedia of Archaeal and Bacterial Type Strains, Phase II (KMG-II): from individual species to whole genera.</title>
        <authorList>
            <person name="Goeker M."/>
        </authorList>
    </citation>
    <scope>NUCLEOTIDE SEQUENCE [LARGE SCALE GENOMIC DNA]</scope>
    <source>
        <strain evidence="3 4">DSM 25731</strain>
    </source>
</reference>
<dbReference type="CDD" id="cd01141">
    <property type="entry name" value="TroA_d"/>
    <property type="match status" value="1"/>
</dbReference>
<dbReference type="Gene3D" id="3.40.50.1980">
    <property type="entry name" value="Nitrogenase molybdenum iron protein domain"/>
    <property type="match status" value="2"/>
</dbReference>
<organism evidence="3 4">
    <name type="scientific">Kordia periserrulae</name>
    <dbReference type="NCBI Taxonomy" id="701523"/>
    <lineage>
        <taxon>Bacteria</taxon>
        <taxon>Pseudomonadati</taxon>
        <taxon>Bacteroidota</taxon>
        <taxon>Flavobacteriia</taxon>
        <taxon>Flavobacteriales</taxon>
        <taxon>Flavobacteriaceae</taxon>
        <taxon>Kordia</taxon>
    </lineage>
</organism>
<dbReference type="InterPro" id="IPR050902">
    <property type="entry name" value="ABC_Transporter_SBP"/>
</dbReference>
<dbReference type="PANTHER" id="PTHR30535:SF34">
    <property type="entry name" value="MOLYBDATE-BINDING PROTEIN MOLA"/>
    <property type="match status" value="1"/>
</dbReference>
<dbReference type="AlphaFoldDB" id="A0A2T6C3M7"/>
<dbReference type="Proteomes" id="UP000244090">
    <property type="component" value="Unassembled WGS sequence"/>
</dbReference>
<proteinExistence type="predicted"/>
<gene>
    <name evidence="3" type="ORF">C8N46_102293</name>
</gene>
<evidence type="ECO:0000256" key="1">
    <source>
        <dbReference type="SAM" id="Phobius"/>
    </source>
</evidence>
<dbReference type="OrthoDB" id="9812528at2"/>
<keyword evidence="1" id="KW-0472">Membrane</keyword>
<feature type="domain" description="Fe/B12 periplasmic-binding" evidence="2">
    <location>
        <begin position="140"/>
        <end position="412"/>
    </location>
</feature>
<evidence type="ECO:0000313" key="4">
    <source>
        <dbReference type="Proteomes" id="UP000244090"/>
    </source>
</evidence>
<dbReference type="Pfam" id="PF01497">
    <property type="entry name" value="Peripla_BP_2"/>
    <property type="match status" value="1"/>
</dbReference>
<keyword evidence="1" id="KW-1133">Transmembrane helix</keyword>
<dbReference type="GO" id="GO:0071281">
    <property type="term" value="P:cellular response to iron ion"/>
    <property type="evidence" value="ECO:0007669"/>
    <property type="project" value="TreeGrafter"/>
</dbReference>
<dbReference type="EMBL" id="QBKT01000002">
    <property type="protein sequence ID" value="PTX62893.1"/>
    <property type="molecule type" value="Genomic_DNA"/>
</dbReference>
<accession>A0A2T6C3M7</accession>
<sequence>MLKTKIRSKNKHSKESAAIKDEIIVLLKKLRRLFMRAINPVFCVFFTIFLCCFSCKNEQKKVNNQPLPTPQEATSTTENLRHAKKFSVEKNGDITLIKVFSPWPNAKKDFTYALIPREKVASITLMKDAYDAIVLTPVERIVVTSTTHIPILEMLGVEETLVGFPQTEYVSSEKTRALIDAEKIKDIGLNEQINIELLIDLQPELVIGFSINNSNPTYKSIQKANIPVVYNGDWTEETPLGRAEWIHFFAPFFQKEAKATEVFNSIEKNYVEAEQLAQKTTKKPSVLSGSLFKDVWYMPAGESFQAQYLKDANAHYIWADSKGTGSLSLNIETVLDKAADADVWIGPGSYKTYVALENANGLYSKFKPFTDKKIYSAANTVGDTGGMLYYELAPIRPDIVLKDIIKAVHPEILPEYQPFFFKPLQ</sequence>
<protein>
    <submittedName>
        <fullName evidence="3">Iron complex transport system substrate-binding protein</fullName>
    </submittedName>
</protein>
<evidence type="ECO:0000313" key="3">
    <source>
        <dbReference type="EMBL" id="PTX62893.1"/>
    </source>
</evidence>
<dbReference type="SUPFAM" id="SSF53807">
    <property type="entry name" value="Helical backbone' metal receptor"/>
    <property type="match status" value="1"/>
</dbReference>
<dbReference type="InterPro" id="IPR002491">
    <property type="entry name" value="ABC_transptr_periplasmic_BD"/>
</dbReference>
<dbReference type="PROSITE" id="PS50983">
    <property type="entry name" value="FE_B12_PBP"/>
    <property type="match status" value="1"/>
</dbReference>